<dbReference type="Proteomes" id="UP000218965">
    <property type="component" value="Chromosome"/>
</dbReference>
<keyword evidence="1" id="KW-0472">Membrane</keyword>
<evidence type="ECO:0000256" key="1">
    <source>
        <dbReference type="SAM" id="Phobius"/>
    </source>
</evidence>
<dbReference type="KEGG" id="malk:MalAC0309_2438"/>
<keyword evidence="1" id="KW-1133">Transmembrane helix</keyword>
<accession>A0A0U5BJI7</accession>
<gene>
    <name evidence="3" type="ORF">MalAC0309_2438</name>
</gene>
<feature type="transmembrane region" description="Helical" evidence="1">
    <location>
        <begin position="20"/>
        <end position="47"/>
    </location>
</feature>
<feature type="transmembrane region" description="Helical" evidence="1">
    <location>
        <begin position="59"/>
        <end position="78"/>
    </location>
</feature>
<reference evidence="4" key="1">
    <citation type="submission" date="2015-12" db="EMBL/GenBank/DDBJ databases">
        <authorList>
            <person name="Shamseldin A."/>
            <person name="Moawad H."/>
            <person name="Abd El-Rahim W.M."/>
            <person name="Sadowsky M.J."/>
        </authorList>
    </citation>
    <scope>NUCLEOTIDE SEQUENCE [LARGE SCALE GENOMIC DNA]</scope>
    <source>
        <strain evidence="4">JAM AC0309</strain>
    </source>
</reference>
<name>A0A0U5BJI7_9MICO</name>
<feature type="transmembrane region" description="Helical" evidence="1">
    <location>
        <begin position="145"/>
        <end position="169"/>
    </location>
</feature>
<protein>
    <recommendedName>
        <fullName evidence="2">DUF1468 domain-containing protein</fullName>
    </recommendedName>
</protein>
<evidence type="ECO:0000259" key="2">
    <source>
        <dbReference type="Pfam" id="PF07331"/>
    </source>
</evidence>
<dbReference type="OrthoDB" id="5119225at2"/>
<reference evidence="3 4" key="2">
    <citation type="submission" date="2016-01" db="EMBL/GenBank/DDBJ databases">
        <title>Microcella alkaliphila JAM AC0309 whole genome shotgun sequence.</title>
        <authorList>
            <person name="Kurata A."/>
            <person name="Hirose Y."/>
            <person name="Kishimoto N."/>
            <person name="Kobayashi T."/>
        </authorList>
    </citation>
    <scope>NUCLEOTIDE SEQUENCE [LARGE SCALE GENOMIC DNA]</scope>
    <source>
        <strain evidence="3 4">JAM AC0309</strain>
    </source>
</reference>
<dbReference type="Pfam" id="PF07331">
    <property type="entry name" value="TctB"/>
    <property type="match status" value="1"/>
</dbReference>
<feature type="transmembrane region" description="Helical" evidence="1">
    <location>
        <begin position="181"/>
        <end position="203"/>
    </location>
</feature>
<proteinExistence type="predicted"/>
<evidence type="ECO:0000313" key="4">
    <source>
        <dbReference type="Proteomes" id="UP000218965"/>
    </source>
</evidence>
<sequence length="216" mass="23036">MTQIEPHTTGSLRVQRLPRWYTGVSEMIIVAGVLLLAVGLTVGIVTMEVPDGVAPPGPQFFPTIVAVFLYVIGIALGIDVLRRQRRAHVAEDPTEVSNEMLLDLGSIDLTSEIRVLTPEEITSGTPSSSASGIDWRTVGIVVGSLSAFILIMPLLGWLLASTLLFWVISWAFGSTRPVFDVGVAALMAALIQLAFSAGLGLSLPPGILEGVFSWIN</sequence>
<dbReference type="EMBL" id="AP017315">
    <property type="protein sequence ID" value="BAU33278.1"/>
    <property type="molecule type" value="Genomic_DNA"/>
</dbReference>
<feature type="domain" description="DUF1468" evidence="2">
    <location>
        <begin position="30"/>
        <end position="204"/>
    </location>
</feature>
<dbReference type="InterPro" id="IPR009936">
    <property type="entry name" value="DUF1468"/>
</dbReference>
<dbReference type="RefSeq" id="WP_096423021.1">
    <property type="nucleotide sequence ID" value="NZ_AP017315.1"/>
</dbReference>
<evidence type="ECO:0000313" key="3">
    <source>
        <dbReference type="EMBL" id="BAU33278.1"/>
    </source>
</evidence>
<organism evidence="3 4">
    <name type="scientific">Microcella alkaliphila</name>
    <dbReference type="NCBI Taxonomy" id="279828"/>
    <lineage>
        <taxon>Bacteria</taxon>
        <taxon>Bacillati</taxon>
        <taxon>Actinomycetota</taxon>
        <taxon>Actinomycetes</taxon>
        <taxon>Micrococcales</taxon>
        <taxon>Microbacteriaceae</taxon>
        <taxon>Microcella</taxon>
    </lineage>
</organism>
<keyword evidence="1" id="KW-0812">Transmembrane</keyword>
<dbReference type="AlphaFoldDB" id="A0A0U5BJI7"/>